<proteinExistence type="predicted"/>
<keyword evidence="1" id="KW-1133">Transmembrane helix</keyword>
<dbReference type="EMBL" id="MNUY01000054">
    <property type="protein sequence ID" value="OIO13603.1"/>
    <property type="molecule type" value="Genomic_DNA"/>
</dbReference>
<dbReference type="AlphaFoldDB" id="A0A1J4TRE2"/>
<organism evidence="2 3">
    <name type="scientific">Candidatus Gottesmanbacteria bacterium CG1_02_37_22</name>
    <dbReference type="NCBI Taxonomy" id="1805209"/>
    <lineage>
        <taxon>Bacteria</taxon>
        <taxon>Candidatus Gottesmaniibacteriota</taxon>
    </lineage>
</organism>
<sequence>MDENPAQGYNSDTNNTEGSYSQGVPFGTIASTSHLKKFLPVFILFALIIMVGSGYALFSRKSEIKPPPTIPTLRPTATPFLIPTLPMTSPGEASLSASVTPQAITVTPVKIGRLAFIKDGDIYNSDLLTISLLVKNATPAATKLSWSPKGNYLSWTVKEKEASPSALAVYSRSTNRTIIFDPSDGRKAELIDYTWSLDEEKIALLYQDSLYKISLYSPASPAAEFKIDLTKKDVSIRQIFWLDKNSVLFAGDEGIKTISLNAPFAETVLTDKKPYFVSLSPDKTKIIYSLGDNKKSDLYLASTDGILNQVLPAMPEKIDMGDTKLTTTILKEGFVPYVVWFPKGDRLLVGYHYLTGLPLVGVYSLVDKSFKAIAPFSFYDSDKMIDELRLMGERINDMGSPSFPQVSVFTMEDDAKLGTIRVIPGASSPVFFGD</sequence>
<evidence type="ECO:0000256" key="1">
    <source>
        <dbReference type="SAM" id="Phobius"/>
    </source>
</evidence>
<comment type="caution">
    <text evidence="2">The sequence shown here is derived from an EMBL/GenBank/DDBJ whole genome shotgun (WGS) entry which is preliminary data.</text>
</comment>
<evidence type="ECO:0000313" key="2">
    <source>
        <dbReference type="EMBL" id="OIO13603.1"/>
    </source>
</evidence>
<keyword evidence="1" id="KW-0472">Membrane</keyword>
<evidence type="ECO:0000313" key="3">
    <source>
        <dbReference type="Proteomes" id="UP000183120"/>
    </source>
</evidence>
<reference evidence="2 3" key="1">
    <citation type="journal article" date="2016" name="Environ. Microbiol.">
        <title>Genomic resolution of a cold subsurface aquifer community provides metabolic insights for novel microbes adapted to high CO concentrations.</title>
        <authorList>
            <person name="Probst A.J."/>
            <person name="Castelle C.J."/>
            <person name="Singh A."/>
            <person name="Brown C.T."/>
            <person name="Anantharaman K."/>
            <person name="Sharon I."/>
            <person name="Hug L.A."/>
            <person name="Burstein D."/>
            <person name="Emerson J.B."/>
            <person name="Thomas B.C."/>
            <person name="Banfield J.F."/>
        </authorList>
    </citation>
    <scope>NUCLEOTIDE SEQUENCE [LARGE SCALE GENOMIC DNA]</scope>
    <source>
        <strain evidence="2">CG1_02_37_22</strain>
    </source>
</reference>
<dbReference type="SUPFAM" id="SSF82171">
    <property type="entry name" value="DPP6 N-terminal domain-like"/>
    <property type="match status" value="1"/>
</dbReference>
<dbReference type="InterPro" id="IPR011042">
    <property type="entry name" value="6-blade_b-propeller_TolB-like"/>
</dbReference>
<evidence type="ECO:0008006" key="4">
    <source>
        <dbReference type="Google" id="ProtNLM"/>
    </source>
</evidence>
<gene>
    <name evidence="2" type="ORF">AUJ73_03515</name>
</gene>
<keyword evidence="1" id="KW-0812">Transmembrane</keyword>
<feature type="transmembrane region" description="Helical" evidence="1">
    <location>
        <begin position="38"/>
        <end position="58"/>
    </location>
</feature>
<name>A0A1J4TRE2_9BACT</name>
<protein>
    <recommendedName>
        <fullName evidence="4">Anaphase-promoting complex subunit 4 WD40 domain-containing protein</fullName>
    </recommendedName>
</protein>
<dbReference type="Proteomes" id="UP000183120">
    <property type="component" value="Unassembled WGS sequence"/>
</dbReference>
<accession>A0A1J4TRE2</accession>
<dbReference type="Gene3D" id="2.120.10.30">
    <property type="entry name" value="TolB, C-terminal domain"/>
    <property type="match status" value="1"/>
</dbReference>